<evidence type="ECO:0000256" key="4">
    <source>
        <dbReference type="ARBA" id="ARBA00006432"/>
    </source>
</evidence>
<dbReference type="Pfam" id="PF00501">
    <property type="entry name" value="AMP-binding"/>
    <property type="match status" value="1"/>
</dbReference>
<evidence type="ECO:0000256" key="9">
    <source>
        <dbReference type="ARBA" id="ARBA00022842"/>
    </source>
</evidence>
<evidence type="ECO:0000313" key="18">
    <source>
        <dbReference type="Proteomes" id="UP000494252"/>
    </source>
</evidence>
<dbReference type="Gene3D" id="3.40.50.12780">
    <property type="entry name" value="N-terminal domain of ligase-like"/>
    <property type="match status" value="1"/>
</dbReference>
<dbReference type="RefSeq" id="WP_175158039.1">
    <property type="nucleotide sequence ID" value="NZ_CADIKI010000002.1"/>
</dbReference>
<dbReference type="InterPro" id="IPR050237">
    <property type="entry name" value="ATP-dep_AMP-bd_enzyme"/>
</dbReference>
<comment type="pathway">
    <text evidence="3">Lipid metabolism; fatty acid beta-oxidation.</text>
</comment>
<dbReference type="GO" id="GO:0005524">
    <property type="term" value="F:ATP binding"/>
    <property type="evidence" value="ECO:0007669"/>
    <property type="project" value="UniProtKB-KW"/>
</dbReference>
<dbReference type="FunFam" id="3.30.300.30:FF:000006">
    <property type="entry name" value="Long-chain-fatty-acid--CoA ligase FadD"/>
    <property type="match status" value="1"/>
</dbReference>
<dbReference type="SUPFAM" id="SSF56801">
    <property type="entry name" value="Acetyl-CoA synthetase-like"/>
    <property type="match status" value="1"/>
</dbReference>
<dbReference type="EC" id="6.2.1.3" evidence="12"/>
<dbReference type="GO" id="GO:0016020">
    <property type="term" value="C:membrane"/>
    <property type="evidence" value="ECO:0007669"/>
    <property type="project" value="UniProtKB-SubCell"/>
</dbReference>
<evidence type="ECO:0000256" key="3">
    <source>
        <dbReference type="ARBA" id="ARBA00005005"/>
    </source>
</evidence>
<evidence type="ECO:0000259" key="16">
    <source>
        <dbReference type="Pfam" id="PF13193"/>
    </source>
</evidence>
<reference evidence="17 18" key="1">
    <citation type="submission" date="2020-04" db="EMBL/GenBank/DDBJ databases">
        <authorList>
            <person name="De Canck E."/>
        </authorList>
    </citation>
    <scope>NUCLEOTIDE SEQUENCE [LARGE SCALE GENOMIC DNA]</scope>
    <source>
        <strain evidence="17 18">LMG 27177</strain>
    </source>
</reference>
<keyword evidence="7" id="KW-0276">Fatty acid metabolism</keyword>
<keyword evidence="8" id="KW-0067">ATP-binding</keyword>
<dbReference type="EMBL" id="CADIKI010000002">
    <property type="protein sequence ID" value="CAB3779137.1"/>
    <property type="molecule type" value="Genomic_DNA"/>
</dbReference>
<keyword evidence="18" id="KW-1185">Reference proteome</keyword>
<evidence type="ECO:0000256" key="6">
    <source>
        <dbReference type="ARBA" id="ARBA00022741"/>
    </source>
</evidence>
<evidence type="ECO:0000256" key="11">
    <source>
        <dbReference type="ARBA" id="ARBA00023136"/>
    </source>
</evidence>
<sequence length="557" mass="60755">MDKIWLKSYPPGVPADIDPTRYSSVADLLEEAFREHRAKPAFVCMGKEISYGELDALSRKLAAWFQSKGLARGARIAIMMPNVLQYPVAIAAILRAGYVVVNVNPLYTPRELEHQLKDCGAEAIILLENFAHTLQAIVRNTAVKHVVVAAMGDLMGIKGTLVNFVVRKTKKMVPAWNLPGHVKFNAAVSEGGRQHFKPVQQGPDDVAFLQYTGGTTGVAKGATLLHRNLIANVMQSEAWLNPVRANRTDIDQFITVVALPLYHVFALTVCGLLTIRTGGLGVLIPNPRDIPGMIKALEGYAITTIPAVNTLYNALLNSPDFHKLDFSKLLTANGGGMAVQEAVAKRWFELTNTPIVEGYGLSETSPCVTCNPVTVTEYSGTIGLPLPSTEVSIRDDEGNEVPLGQPGEICIRGPQVMAGYWNRPDDTAKVMTPDGFFKSGDVGLMNDGGFVKIVDRKKDMILVSGFNVYPNEIEDVVAKLPGVFEVAAVGVPDQHSGEAVKLFVVKKDEALTDSDIFAYCKTQLTGYKRPKVVEFRTELPKSNVGKILRRELRDGRA</sequence>
<dbReference type="GO" id="GO:0004467">
    <property type="term" value="F:long-chain fatty acid-CoA ligase activity"/>
    <property type="evidence" value="ECO:0007669"/>
    <property type="project" value="UniProtKB-EC"/>
</dbReference>
<dbReference type="InterPro" id="IPR000873">
    <property type="entry name" value="AMP-dep_synth/lig_dom"/>
</dbReference>
<dbReference type="AlphaFoldDB" id="A0A6J5FII1"/>
<feature type="domain" description="AMP-binding enzyme C-terminal" evidence="16">
    <location>
        <begin position="472"/>
        <end position="546"/>
    </location>
</feature>
<dbReference type="InterPro" id="IPR020845">
    <property type="entry name" value="AMP-binding_CS"/>
</dbReference>
<evidence type="ECO:0000256" key="14">
    <source>
        <dbReference type="ARBA" id="ARBA00042773"/>
    </source>
</evidence>
<protein>
    <recommendedName>
        <fullName evidence="13">Long-chain-fatty-acid--CoA ligase</fullName>
        <ecNumber evidence="12">6.2.1.3</ecNumber>
    </recommendedName>
    <alternativeName>
        <fullName evidence="14">Long-chain acyl-CoA synthetase</fullName>
    </alternativeName>
</protein>
<evidence type="ECO:0000313" key="17">
    <source>
        <dbReference type="EMBL" id="CAB3779137.1"/>
    </source>
</evidence>
<comment type="similarity">
    <text evidence="4">Belongs to the ATP-dependent AMP-binding enzyme family.</text>
</comment>
<keyword evidence="9" id="KW-0460">Magnesium</keyword>
<evidence type="ECO:0000256" key="1">
    <source>
        <dbReference type="ARBA" id="ARBA00001946"/>
    </source>
</evidence>
<organism evidence="17 18">
    <name type="scientific">Paraburkholderia fynbosensis</name>
    <dbReference type="NCBI Taxonomy" id="1200993"/>
    <lineage>
        <taxon>Bacteria</taxon>
        <taxon>Pseudomonadati</taxon>
        <taxon>Pseudomonadota</taxon>
        <taxon>Betaproteobacteria</taxon>
        <taxon>Burkholderiales</taxon>
        <taxon>Burkholderiaceae</taxon>
        <taxon>Paraburkholderia</taxon>
    </lineage>
</organism>
<dbReference type="PANTHER" id="PTHR43767:SF8">
    <property type="entry name" value="LONG-CHAIN-FATTY-ACID--COA LIGASE"/>
    <property type="match status" value="1"/>
</dbReference>
<evidence type="ECO:0000256" key="7">
    <source>
        <dbReference type="ARBA" id="ARBA00022832"/>
    </source>
</evidence>
<dbReference type="InterPro" id="IPR045851">
    <property type="entry name" value="AMP-bd_C_sf"/>
</dbReference>
<dbReference type="Pfam" id="PF13193">
    <property type="entry name" value="AMP-binding_C"/>
    <property type="match status" value="1"/>
</dbReference>
<evidence type="ECO:0000256" key="5">
    <source>
        <dbReference type="ARBA" id="ARBA00022598"/>
    </source>
</evidence>
<dbReference type="Proteomes" id="UP000494252">
    <property type="component" value="Unassembled WGS sequence"/>
</dbReference>
<comment type="cofactor">
    <cofactor evidence="1">
        <name>Mg(2+)</name>
        <dbReference type="ChEBI" id="CHEBI:18420"/>
    </cofactor>
</comment>
<evidence type="ECO:0000256" key="8">
    <source>
        <dbReference type="ARBA" id="ARBA00022840"/>
    </source>
</evidence>
<comment type="subcellular location">
    <subcellularLocation>
        <location evidence="2">Membrane</location>
        <topology evidence="2">Peripheral membrane protein</topology>
    </subcellularLocation>
</comment>
<dbReference type="PANTHER" id="PTHR43767">
    <property type="entry name" value="LONG-CHAIN-FATTY-ACID--COA LIGASE"/>
    <property type="match status" value="1"/>
</dbReference>
<evidence type="ECO:0000256" key="2">
    <source>
        <dbReference type="ARBA" id="ARBA00004170"/>
    </source>
</evidence>
<accession>A0A6J5FII1</accession>
<dbReference type="InterPro" id="IPR042099">
    <property type="entry name" value="ANL_N_sf"/>
</dbReference>
<feature type="domain" description="AMP-dependent synthetase/ligase" evidence="15">
    <location>
        <begin position="29"/>
        <end position="421"/>
    </location>
</feature>
<evidence type="ECO:0000256" key="13">
    <source>
        <dbReference type="ARBA" id="ARBA00039545"/>
    </source>
</evidence>
<evidence type="ECO:0000256" key="10">
    <source>
        <dbReference type="ARBA" id="ARBA00023098"/>
    </source>
</evidence>
<dbReference type="CDD" id="cd05936">
    <property type="entry name" value="FC-FACS_FadD_like"/>
    <property type="match status" value="1"/>
</dbReference>
<keyword evidence="6" id="KW-0547">Nucleotide-binding</keyword>
<proteinExistence type="inferred from homology"/>
<keyword evidence="5 17" id="KW-0436">Ligase</keyword>
<dbReference type="InterPro" id="IPR025110">
    <property type="entry name" value="AMP-bd_C"/>
</dbReference>
<name>A0A6J5FII1_9BURK</name>
<dbReference type="NCBIfam" id="NF005463">
    <property type="entry name" value="PRK07059.1"/>
    <property type="match status" value="1"/>
</dbReference>
<evidence type="ECO:0000259" key="15">
    <source>
        <dbReference type="Pfam" id="PF00501"/>
    </source>
</evidence>
<dbReference type="FunFam" id="3.40.50.12780:FF:000003">
    <property type="entry name" value="Long-chain-fatty-acid--CoA ligase FadD"/>
    <property type="match status" value="1"/>
</dbReference>
<keyword evidence="11" id="KW-0472">Membrane</keyword>
<gene>
    <name evidence="17" type="primary">fadD_2</name>
    <name evidence="17" type="ORF">LMG27177_00602</name>
</gene>
<dbReference type="PROSITE" id="PS00455">
    <property type="entry name" value="AMP_BINDING"/>
    <property type="match status" value="1"/>
</dbReference>
<evidence type="ECO:0000256" key="12">
    <source>
        <dbReference type="ARBA" id="ARBA00026121"/>
    </source>
</evidence>
<dbReference type="Gene3D" id="3.30.300.30">
    <property type="match status" value="1"/>
</dbReference>
<keyword evidence="10" id="KW-0443">Lipid metabolism</keyword>